<feature type="domain" description="TonB-dependent receptor-like beta-barrel" evidence="15">
    <location>
        <begin position="412"/>
        <end position="796"/>
    </location>
</feature>
<evidence type="ECO:0000313" key="17">
    <source>
        <dbReference type="EMBL" id="MBJ6120878.1"/>
    </source>
</evidence>
<name>A0ABS0XLG9_9SPHN</name>
<keyword evidence="6 14" id="KW-0732">Signal</keyword>
<keyword evidence="8" id="KW-0406">Ion transport</keyword>
<dbReference type="Gene3D" id="2.40.170.20">
    <property type="entry name" value="TonB-dependent receptor, beta-barrel domain"/>
    <property type="match status" value="1"/>
</dbReference>
<evidence type="ECO:0000256" key="1">
    <source>
        <dbReference type="ARBA" id="ARBA00004571"/>
    </source>
</evidence>
<dbReference type="Pfam" id="PF07715">
    <property type="entry name" value="Plug"/>
    <property type="match status" value="1"/>
</dbReference>
<dbReference type="InterPro" id="IPR037066">
    <property type="entry name" value="Plug_dom_sf"/>
</dbReference>
<dbReference type="PANTHER" id="PTHR32552:SF89">
    <property type="entry name" value="CATECHOLATE SIDEROPHORE RECEPTOR FIU"/>
    <property type="match status" value="1"/>
</dbReference>
<evidence type="ECO:0000256" key="13">
    <source>
        <dbReference type="RuleBase" id="RU003357"/>
    </source>
</evidence>
<evidence type="ECO:0000259" key="15">
    <source>
        <dbReference type="Pfam" id="PF00593"/>
    </source>
</evidence>
<reference evidence="18" key="1">
    <citation type="submission" date="2020-12" db="EMBL/GenBank/DDBJ databases">
        <title>Hymenobacter sp.</title>
        <authorList>
            <person name="Kim M.K."/>
        </authorList>
    </citation>
    <scope>NUCLEOTIDE SEQUENCE [LARGE SCALE GENOMIC DNA]</scope>
    <source>
        <strain evidence="18">BT553</strain>
    </source>
</reference>
<dbReference type="PANTHER" id="PTHR32552">
    <property type="entry name" value="FERRICHROME IRON RECEPTOR-RELATED"/>
    <property type="match status" value="1"/>
</dbReference>
<dbReference type="Proteomes" id="UP000640426">
    <property type="component" value="Unassembled WGS sequence"/>
</dbReference>
<keyword evidence="5 12" id="KW-0812">Transmembrane</keyword>
<comment type="caution">
    <text evidence="17">The sequence shown here is derived from an EMBL/GenBank/DDBJ whole genome shotgun (WGS) entry which is preliminary data.</text>
</comment>
<evidence type="ECO:0000256" key="12">
    <source>
        <dbReference type="PROSITE-ProRule" id="PRU01360"/>
    </source>
</evidence>
<dbReference type="InterPro" id="IPR036942">
    <property type="entry name" value="Beta-barrel_TonB_sf"/>
</dbReference>
<accession>A0ABS0XLG9</accession>
<keyword evidence="10 12" id="KW-0472">Membrane</keyword>
<evidence type="ECO:0000256" key="3">
    <source>
        <dbReference type="ARBA" id="ARBA00022452"/>
    </source>
</evidence>
<organism evidence="17 18">
    <name type="scientific">Sphingomonas mollis</name>
    <dbReference type="NCBI Taxonomy" id="2795726"/>
    <lineage>
        <taxon>Bacteria</taxon>
        <taxon>Pseudomonadati</taxon>
        <taxon>Pseudomonadota</taxon>
        <taxon>Alphaproteobacteria</taxon>
        <taxon>Sphingomonadales</taxon>
        <taxon>Sphingomonadaceae</taxon>
        <taxon>Sphingomonas</taxon>
    </lineage>
</organism>
<evidence type="ECO:0000256" key="8">
    <source>
        <dbReference type="ARBA" id="ARBA00023065"/>
    </source>
</evidence>
<keyword evidence="4" id="KW-0410">Iron transport</keyword>
<keyword evidence="3 12" id="KW-1134">Transmembrane beta strand</keyword>
<evidence type="ECO:0000256" key="6">
    <source>
        <dbReference type="ARBA" id="ARBA00022729"/>
    </source>
</evidence>
<keyword evidence="2 12" id="KW-0813">Transport</keyword>
<evidence type="ECO:0000256" key="10">
    <source>
        <dbReference type="ARBA" id="ARBA00023136"/>
    </source>
</evidence>
<evidence type="ECO:0000259" key="16">
    <source>
        <dbReference type="Pfam" id="PF07715"/>
    </source>
</evidence>
<keyword evidence="17" id="KW-0675">Receptor</keyword>
<evidence type="ECO:0000313" key="18">
    <source>
        <dbReference type="Proteomes" id="UP000640426"/>
    </source>
</evidence>
<dbReference type="InterPro" id="IPR000531">
    <property type="entry name" value="Beta-barrel_TonB"/>
</dbReference>
<protein>
    <submittedName>
        <fullName evidence="17">TonB-dependent receptor</fullName>
    </submittedName>
</protein>
<evidence type="ECO:0000256" key="2">
    <source>
        <dbReference type="ARBA" id="ARBA00022448"/>
    </source>
</evidence>
<keyword evidence="11 12" id="KW-0998">Cell outer membrane</keyword>
<evidence type="ECO:0000256" key="14">
    <source>
        <dbReference type="SAM" id="SignalP"/>
    </source>
</evidence>
<dbReference type="InterPro" id="IPR012910">
    <property type="entry name" value="Plug_dom"/>
</dbReference>
<feature type="signal peptide" evidence="14">
    <location>
        <begin position="1"/>
        <end position="25"/>
    </location>
</feature>
<comment type="similarity">
    <text evidence="12 13">Belongs to the TonB-dependent receptor family.</text>
</comment>
<gene>
    <name evidence="17" type="ORF">JAO74_03615</name>
</gene>
<evidence type="ECO:0000256" key="7">
    <source>
        <dbReference type="ARBA" id="ARBA00023004"/>
    </source>
</evidence>
<evidence type="ECO:0000256" key="5">
    <source>
        <dbReference type="ARBA" id="ARBA00022692"/>
    </source>
</evidence>
<feature type="chain" id="PRO_5046542565" evidence="14">
    <location>
        <begin position="26"/>
        <end position="840"/>
    </location>
</feature>
<dbReference type="SUPFAM" id="SSF56935">
    <property type="entry name" value="Porins"/>
    <property type="match status" value="1"/>
</dbReference>
<keyword evidence="9 13" id="KW-0798">TonB box</keyword>
<dbReference type="EMBL" id="JAELXS010000002">
    <property type="protein sequence ID" value="MBJ6120878.1"/>
    <property type="molecule type" value="Genomic_DNA"/>
</dbReference>
<sequence>MKSFTIFRLLGAGSIVALSSVGAGAQVSAPRAVADAAAPNDPSAGEDIVVTGTSTRQRKFDAPYSVSTIDAEQIADAAPHSVADLLAATPGITVEASGGEGGGENVVIRGLPWSGWRLIDFNQDGMPLFESNTERFMNIDQFYRVDLDTQRVEVVRGGTAPIFSNNAPGGVVNFITNHGTETYQGALRLESGTGNRARTDLTVSGPLSDRLLVSVSGFYRRDDGLRDPGYDNADRGGQFKVGATYKLDRGRVWGDVKYLNDRSIFYTALPLADPATGASLEGLIDPRNGTLSSPAFRRVTLRTVDADGRPTTMRRHLADGIHPDVWTATLGGDHELGAGFAVAATYRHMEGTTGFDTILNGAPVTAASFLAGRLAGARSAFGTGVSSLRYVVAGSNTGYDPATTGNLVMANTWASIRTRTRYDAGDLRLTKTMDTPIGRQALTGGIYYSDYRYAQQQSLNSLLVNVRNQPIALDVQALNAAGQVIGNVTENGFVNYGAGSQNGSLDGRSFAFCLADSWQVTPAWSIDAGFRRVSRKQDGVQGILGTVNADPNGPVAARAVSGVVRTVDRSEDLKGTSWTVGSGYIFSRQANVFGRYTRSFSYPRFDTILGGATLPGSTLPLPVAKVQQAEAGIKFATPGIRLTTTGFWSKFDRLNGGTQVAAADGTITNANIIFDTRTYGVEVEAVISPFAGFDVSAVGMWQDPKIVRVDTLTGANAQSSQGGEITRVPRVQLTVQPSYAVEIGDAKARIYGTFFTIGRRFQDASNLSRLPAYSSVDLGASVEVDGLELRGTVNNVFDVVGLTEGNARAAVIGSGTGVLDATVGRSIFGRNFTVALTKRW</sequence>
<dbReference type="InterPro" id="IPR039426">
    <property type="entry name" value="TonB-dep_rcpt-like"/>
</dbReference>
<dbReference type="Pfam" id="PF00593">
    <property type="entry name" value="TonB_dep_Rec_b-barrel"/>
    <property type="match status" value="1"/>
</dbReference>
<feature type="domain" description="TonB-dependent receptor plug" evidence="16">
    <location>
        <begin position="59"/>
        <end position="171"/>
    </location>
</feature>
<keyword evidence="7" id="KW-0408">Iron</keyword>
<dbReference type="PROSITE" id="PS52016">
    <property type="entry name" value="TONB_DEPENDENT_REC_3"/>
    <property type="match status" value="1"/>
</dbReference>
<evidence type="ECO:0000256" key="11">
    <source>
        <dbReference type="ARBA" id="ARBA00023237"/>
    </source>
</evidence>
<evidence type="ECO:0000256" key="9">
    <source>
        <dbReference type="ARBA" id="ARBA00023077"/>
    </source>
</evidence>
<comment type="subcellular location">
    <subcellularLocation>
        <location evidence="1 12">Cell outer membrane</location>
        <topology evidence="1 12">Multi-pass membrane protein</topology>
    </subcellularLocation>
</comment>
<keyword evidence="18" id="KW-1185">Reference proteome</keyword>
<dbReference type="Gene3D" id="2.170.130.10">
    <property type="entry name" value="TonB-dependent receptor, plug domain"/>
    <property type="match status" value="1"/>
</dbReference>
<evidence type="ECO:0000256" key="4">
    <source>
        <dbReference type="ARBA" id="ARBA00022496"/>
    </source>
</evidence>
<proteinExistence type="inferred from homology"/>